<dbReference type="Proteomes" id="UP000322454">
    <property type="component" value="Unassembled WGS sequence"/>
</dbReference>
<gene>
    <name evidence="1" type="ORF">EVJ48_02000</name>
</gene>
<proteinExistence type="predicted"/>
<protein>
    <recommendedName>
        <fullName evidence="3">Roadblock/LC7 domain-containing protein</fullName>
    </recommendedName>
</protein>
<organism evidence="1 2">
    <name type="scientific">Candidatus Acidulodesulfobacterium acidiphilum</name>
    <dbReference type="NCBI Taxonomy" id="2597224"/>
    <lineage>
        <taxon>Bacteria</taxon>
        <taxon>Deltaproteobacteria</taxon>
        <taxon>Candidatus Acidulodesulfobacterales</taxon>
        <taxon>Candidatus Acidulodesulfobacterium</taxon>
    </lineage>
</organism>
<comment type="caution">
    <text evidence="1">The sequence shown here is derived from an EMBL/GenBank/DDBJ whole genome shotgun (WGS) entry which is preliminary data.</text>
</comment>
<dbReference type="AlphaFoldDB" id="A0A520XGG1"/>
<evidence type="ECO:0000313" key="2">
    <source>
        <dbReference type="Proteomes" id="UP000322454"/>
    </source>
</evidence>
<name>A0A520XGG1_9DELT</name>
<accession>A0A520XGG1</accession>
<evidence type="ECO:0000313" key="1">
    <source>
        <dbReference type="EMBL" id="RZV40291.1"/>
    </source>
</evidence>
<evidence type="ECO:0008006" key="3">
    <source>
        <dbReference type="Google" id="ProtNLM"/>
    </source>
</evidence>
<reference evidence="1 2" key="1">
    <citation type="submission" date="2019-01" db="EMBL/GenBank/DDBJ databases">
        <title>Insights into ecological role of a new deltaproteobacterial order Candidatus Sinidesulfobacterales (Sva0485) by metagenomics and metatranscriptomics.</title>
        <authorList>
            <person name="Tan S."/>
            <person name="Liu J."/>
            <person name="Fang Y."/>
            <person name="Hedlund B."/>
            <person name="Lian Z.-H."/>
            <person name="Huang L.-Y."/>
            <person name="Li J.-T."/>
            <person name="Huang L.-N."/>
            <person name="Li W.-J."/>
            <person name="Jiang H.-C."/>
            <person name="Dong H.-L."/>
            <person name="Shu W.-S."/>
        </authorList>
    </citation>
    <scope>NUCLEOTIDE SEQUENCE [LARGE SCALE GENOMIC DNA]</scope>
    <source>
        <strain evidence="1">AP4</strain>
    </source>
</reference>
<sequence>MVLEDIKYQLDQFYSFENIKLSFEILDKQGVIYFSGGKILHAFLGTKQDIDVFKELNGLDAPINIQVSIGESSPEITLDKYLDEIIQIINEDGKGSDSNQKPNNAKSSDTEIVKNYTESSPALVVKIAETLSVINGVESILAVKEDGEVLYSKGIDDTDFESADALFLFNQSKELGDILNFNKLKSAICEANNYKKIIINNKNVLYSLKVSSEVPALKTQMEAIKLLKEN</sequence>
<dbReference type="EMBL" id="SHMQ01000002">
    <property type="protein sequence ID" value="RZV40291.1"/>
    <property type="molecule type" value="Genomic_DNA"/>
</dbReference>